<evidence type="ECO:0000256" key="1">
    <source>
        <dbReference type="SAM" id="Phobius"/>
    </source>
</evidence>
<dbReference type="EMBL" id="UOES01000283">
    <property type="protein sequence ID" value="VAW27687.1"/>
    <property type="molecule type" value="Genomic_DNA"/>
</dbReference>
<accession>A0A3B0UR53</accession>
<keyword evidence="1" id="KW-1133">Transmembrane helix</keyword>
<keyword evidence="1" id="KW-0472">Membrane</keyword>
<gene>
    <name evidence="2" type="ORF">MNBD_BACTEROID06-1144</name>
</gene>
<proteinExistence type="predicted"/>
<keyword evidence="1" id="KW-0812">Transmembrane</keyword>
<name>A0A3B0UR53_9ZZZZ</name>
<organism evidence="2">
    <name type="scientific">hydrothermal vent metagenome</name>
    <dbReference type="NCBI Taxonomy" id="652676"/>
    <lineage>
        <taxon>unclassified sequences</taxon>
        <taxon>metagenomes</taxon>
        <taxon>ecological metagenomes</taxon>
    </lineage>
</organism>
<feature type="transmembrane region" description="Helical" evidence="1">
    <location>
        <begin position="7"/>
        <end position="28"/>
    </location>
</feature>
<dbReference type="InterPro" id="IPR014553">
    <property type="entry name" value="Aminopept"/>
</dbReference>
<dbReference type="Pfam" id="PF10023">
    <property type="entry name" value="Aminopep"/>
    <property type="match status" value="1"/>
</dbReference>
<reference evidence="2" key="1">
    <citation type="submission" date="2018-06" db="EMBL/GenBank/DDBJ databases">
        <authorList>
            <person name="Zhirakovskaya E."/>
        </authorList>
    </citation>
    <scope>NUCLEOTIDE SEQUENCE</scope>
</reference>
<evidence type="ECO:0008006" key="3">
    <source>
        <dbReference type="Google" id="ProtNLM"/>
    </source>
</evidence>
<sequence length="340" mass="38848">MIKKIGWVILTVILVLIIYFHELIGYGIAQGKGQFHVLWNAQPIAEVLEDSSVPDSVKQKLTLVNEIRSFAFDSLGLTPTENYTSFFDQQGKEILWVVTACAPYKFEPKEWSFPMIGSFAYKGYFDVNKAENLANQLKEEGFDVEVSPVSGWSTLGWFKDPVLSNMLEGSVGSMSNTLIHELTHGTIFIPDSMIFNENLASFIGRKGAYQFLEAKYGKESQQTVNYAARLKDSEKFTRYMVHSAAKLDSIYNAVDTLSIAEKEWYKSSFMASFKTDIDTVSFNNPERYKKMFNGLQMNNAGFVSFLNYRERQHEFNKQLGSDFGGDLKKFISYWKKIYPN</sequence>
<evidence type="ECO:0000313" key="2">
    <source>
        <dbReference type="EMBL" id="VAW27687.1"/>
    </source>
</evidence>
<dbReference type="AlphaFoldDB" id="A0A3B0UR53"/>
<protein>
    <recommendedName>
        <fullName evidence="3">Aminopeptidase</fullName>
    </recommendedName>
</protein>